<dbReference type="InterPro" id="IPR020936">
    <property type="entry name" value="TrhO"/>
</dbReference>
<dbReference type="HAMAP" id="MF_00469">
    <property type="entry name" value="TrhO"/>
    <property type="match status" value="1"/>
</dbReference>
<dbReference type="InterPro" id="IPR040503">
    <property type="entry name" value="TRHO_N"/>
</dbReference>
<dbReference type="Pfam" id="PF00581">
    <property type="entry name" value="Rhodanese"/>
    <property type="match status" value="1"/>
</dbReference>
<name>A0A329CVR1_9BURK</name>
<feature type="domain" description="Rhodanese" evidence="2">
    <location>
        <begin position="177"/>
        <end position="271"/>
    </location>
</feature>
<dbReference type="Proteomes" id="UP000248918">
    <property type="component" value="Unassembled WGS sequence"/>
</dbReference>
<dbReference type="PANTHER" id="PTHR43268">
    <property type="entry name" value="THIOSULFATE SULFURTRANSFERASE/RHODANESE-LIKE DOMAIN-CONTAINING PROTEIN 2"/>
    <property type="match status" value="1"/>
</dbReference>
<dbReference type="EC" id="1.14.-.-" evidence="1"/>
<keyword evidence="1" id="KW-0819">tRNA processing</keyword>
<dbReference type="Pfam" id="PF17773">
    <property type="entry name" value="UPF0176_N"/>
    <property type="match status" value="1"/>
</dbReference>
<dbReference type="EMBL" id="QLTK01000004">
    <property type="protein sequence ID" value="RAS35804.1"/>
    <property type="molecule type" value="Genomic_DNA"/>
</dbReference>
<proteinExistence type="inferred from homology"/>
<comment type="function">
    <text evidence="1">Catalyzes oxygen-dependent 5-hydroxyuridine (ho5U) modification at position 34 in tRNAs.</text>
</comment>
<comment type="caution">
    <text evidence="3">The sequence shown here is derived from an EMBL/GenBank/DDBJ whole genome shotgun (WGS) entry which is preliminary data.</text>
</comment>
<accession>A0A329CVR1</accession>
<evidence type="ECO:0000259" key="2">
    <source>
        <dbReference type="PROSITE" id="PS50206"/>
    </source>
</evidence>
<dbReference type="SMART" id="SM00450">
    <property type="entry name" value="RHOD"/>
    <property type="match status" value="1"/>
</dbReference>
<evidence type="ECO:0000256" key="1">
    <source>
        <dbReference type="HAMAP-Rule" id="MF_00469"/>
    </source>
</evidence>
<protein>
    <recommendedName>
        <fullName evidence="1">tRNA uridine(34) hydroxylase</fullName>
        <ecNumber evidence="1">1.14.-.-</ecNumber>
    </recommendedName>
    <alternativeName>
        <fullName evidence="1">tRNA hydroxylation protein O</fullName>
    </alternativeName>
</protein>
<dbReference type="PANTHER" id="PTHR43268:SF3">
    <property type="entry name" value="RHODANESE-LIKE DOMAIN-CONTAINING PROTEIN 7-RELATED"/>
    <property type="match status" value="1"/>
</dbReference>
<evidence type="ECO:0000313" key="3">
    <source>
        <dbReference type="EMBL" id="RAS35804.1"/>
    </source>
</evidence>
<dbReference type="InterPro" id="IPR001763">
    <property type="entry name" value="Rhodanese-like_dom"/>
</dbReference>
<reference evidence="3 4" key="1">
    <citation type="submission" date="2018-06" db="EMBL/GenBank/DDBJ databases">
        <title>Genomic Encyclopedia of Type Strains, Phase III (KMG-III): the genomes of soil and plant-associated and newly described type strains.</title>
        <authorList>
            <person name="Whitman W."/>
        </authorList>
    </citation>
    <scope>NUCLEOTIDE SEQUENCE [LARGE SCALE GENOMIC DNA]</scope>
    <source>
        <strain evidence="3 4">LMG 23644</strain>
    </source>
</reference>
<dbReference type="InterPro" id="IPR036873">
    <property type="entry name" value="Rhodanese-like_dom_sf"/>
</dbReference>
<evidence type="ECO:0000313" key="4">
    <source>
        <dbReference type="Proteomes" id="UP000248918"/>
    </source>
</evidence>
<dbReference type="CDD" id="cd01518">
    <property type="entry name" value="RHOD_YceA"/>
    <property type="match status" value="1"/>
</dbReference>
<gene>
    <name evidence="1" type="primary">trhO</name>
    <name evidence="3" type="ORF">BX591_104131</name>
</gene>
<dbReference type="GO" id="GO:0016705">
    <property type="term" value="F:oxidoreductase activity, acting on paired donors, with incorporation or reduction of molecular oxygen"/>
    <property type="evidence" value="ECO:0007669"/>
    <property type="project" value="UniProtKB-UniRule"/>
</dbReference>
<keyword evidence="1" id="KW-0560">Oxidoreductase</keyword>
<organism evidence="3 4">
    <name type="scientific">Paraburkholderia bryophila</name>
    <dbReference type="NCBI Taxonomy" id="420952"/>
    <lineage>
        <taxon>Bacteria</taxon>
        <taxon>Pseudomonadati</taxon>
        <taxon>Pseudomonadota</taxon>
        <taxon>Betaproteobacteria</taxon>
        <taxon>Burkholderiales</taxon>
        <taxon>Burkholderiaceae</taxon>
        <taxon>Paraburkholderia</taxon>
    </lineage>
</organism>
<comment type="similarity">
    <text evidence="1">Belongs to the TrhO family.</text>
</comment>
<dbReference type="PROSITE" id="PS50206">
    <property type="entry name" value="RHODANESE_3"/>
    <property type="match status" value="1"/>
</dbReference>
<dbReference type="AlphaFoldDB" id="A0A329CVR1"/>
<dbReference type="GO" id="GO:0006400">
    <property type="term" value="P:tRNA modification"/>
    <property type="evidence" value="ECO:0007669"/>
    <property type="project" value="UniProtKB-UniRule"/>
</dbReference>
<dbReference type="Gene3D" id="3.30.70.100">
    <property type="match status" value="1"/>
</dbReference>
<dbReference type="NCBIfam" id="NF003703">
    <property type="entry name" value="PRK05320.1"/>
    <property type="match status" value="1"/>
</dbReference>
<dbReference type="Gene3D" id="3.40.250.10">
    <property type="entry name" value="Rhodanese-like domain"/>
    <property type="match status" value="1"/>
</dbReference>
<sequence length="332" mass="36943">MGFALFDVAAPPGVQTRSKRERPQLRAAPLTPFSAPPATSYRWTHMSIVNLSAYHFATIEDTAAWRPFVTERCNALGLRGTVLLAPEGINLFVAGTREATDTFIDYIRHDALFEGKFATLQFKESLSGKQPFTRMLVKLKREIITMKKPAIRPELGRAPFVDAPTLKHWLDRGHDDQGRPVVMLDTRNAFEVDVGTFENALDYRISKFSEFPEVIEQNRADLEGKTVVSFCTGGIRCEKAAIHMKEVGIENVYQLEGGILKYFEEVGGAHYRGDCFVFDYRTALNPQLEPTSTVQCFGCRAVVPPEAQQSPLYVAGKTCPACHPDSKAAHAA</sequence>
<comment type="catalytic activity">
    <reaction evidence="1">
        <text>uridine(34) in tRNA + AH2 + O2 = 5-hydroxyuridine(34) in tRNA + A + H2O</text>
        <dbReference type="Rhea" id="RHEA:64224"/>
        <dbReference type="Rhea" id="RHEA-COMP:11727"/>
        <dbReference type="Rhea" id="RHEA-COMP:13381"/>
        <dbReference type="ChEBI" id="CHEBI:13193"/>
        <dbReference type="ChEBI" id="CHEBI:15377"/>
        <dbReference type="ChEBI" id="CHEBI:15379"/>
        <dbReference type="ChEBI" id="CHEBI:17499"/>
        <dbReference type="ChEBI" id="CHEBI:65315"/>
        <dbReference type="ChEBI" id="CHEBI:136877"/>
    </reaction>
</comment>
<dbReference type="SUPFAM" id="SSF52821">
    <property type="entry name" value="Rhodanese/Cell cycle control phosphatase"/>
    <property type="match status" value="1"/>
</dbReference>